<evidence type="ECO:0000313" key="10">
    <source>
        <dbReference type="Proteomes" id="UP001230268"/>
    </source>
</evidence>
<comment type="pathway">
    <text evidence="3">Protein modification; eIF5A hypusination.</text>
</comment>
<keyword evidence="7" id="KW-0520">NAD</keyword>
<dbReference type="GO" id="GO:0005737">
    <property type="term" value="C:cytoplasm"/>
    <property type="evidence" value="ECO:0007669"/>
    <property type="project" value="TreeGrafter"/>
</dbReference>
<protein>
    <recommendedName>
        <fullName evidence="5">deoxyhypusine synthase</fullName>
        <ecNumber evidence="5">2.5.1.46</ecNumber>
    </recommendedName>
</protein>
<comment type="catalytic activity">
    <reaction evidence="1">
        <text>[eIF5A protein]-L-lysine + spermidine = [eIF5A protein]-deoxyhypusine + propane-1,3-diamine</text>
        <dbReference type="Rhea" id="RHEA:33299"/>
        <dbReference type="Rhea" id="RHEA-COMP:10143"/>
        <dbReference type="Rhea" id="RHEA-COMP:10144"/>
        <dbReference type="ChEBI" id="CHEBI:29969"/>
        <dbReference type="ChEBI" id="CHEBI:57484"/>
        <dbReference type="ChEBI" id="CHEBI:57834"/>
        <dbReference type="ChEBI" id="CHEBI:82657"/>
        <dbReference type="EC" id="2.5.1.46"/>
    </reaction>
</comment>
<dbReference type="FunFam" id="3.40.910.10:FF:000001">
    <property type="entry name" value="Probable deoxyhypusine synthase"/>
    <property type="match status" value="1"/>
</dbReference>
<evidence type="ECO:0000256" key="2">
    <source>
        <dbReference type="ARBA" id="ARBA00001911"/>
    </source>
</evidence>
<reference evidence="9" key="1">
    <citation type="submission" date="2023-08" db="EMBL/GenBank/DDBJ databases">
        <title>Draft sequence of the Babesia gibsoni genome.</title>
        <authorList>
            <person name="Yamagishi J.Y."/>
            <person name="Xuan X.X."/>
        </authorList>
    </citation>
    <scope>NUCLEOTIDE SEQUENCE</scope>
    <source>
        <strain evidence="9">Azabu</strain>
    </source>
</reference>
<comment type="similarity">
    <text evidence="4">Belongs to the deoxyhypusine synthase family.</text>
</comment>
<dbReference type="Gene3D" id="3.40.910.10">
    <property type="entry name" value="Deoxyhypusine synthase"/>
    <property type="match status" value="1"/>
</dbReference>
<dbReference type="InterPro" id="IPR029035">
    <property type="entry name" value="DHS-like_NAD/FAD-binding_dom"/>
</dbReference>
<evidence type="ECO:0000256" key="6">
    <source>
        <dbReference type="ARBA" id="ARBA00022679"/>
    </source>
</evidence>
<proteinExistence type="inferred from homology"/>
<comment type="caution">
    <text evidence="9">The sequence shown here is derived from an EMBL/GenBank/DDBJ whole genome shotgun (WGS) entry which is preliminary data.</text>
</comment>
<evidence type="ECO:0000256" key="5">
    <source>
        <dbReference type="ARBA" id="ARBA00012683"/>
    </source>
</evidence>
<dbReference type="Pfam" id="PF01916">
    <property type="entry name" value="DS"/>
    <property type="match status" value="1"/>
</dbReference>
<keyword evidence="10" id="KW-1185">Reference proteome</keyword>
<dbReference type="AlphaFoldDB" id="A0AAD8PEQ7"/>
<dbReference type="PANTHER" id="PTHR11703:SF0">
    <property type="entry name" value="DEOXYHYPUSINE SYNTHASE"/>
    <property type="match status" value="1"/>
</dbReference>
<sequence length="371" mass="41411">MKEHSSSNLSGVPENAAKAVLQPSTLPPDCKAYVSGSMYDSDIDIGELLKRYKDVGFQATNLGLAAEMIEKMLKFRLIDEPITEDDIGGPYEDPEVRKNTKCTIFLAFTSNMMSSGLREAFVYLAKHKLIDVVVTSGGGVEEDIIKCMGKTYIGRFDMDGATMRERGLNRIGNLFIPNDNYCLFDEWLQPRLTEMHRQQVEEGVTWTPSKFVDYLGKEINDENSFCYWCHKNGIPVFCPGITDGSIGDNMYFHTYRCNEPTTLTMDVTMDIRRINDIAVHCRKSGIIILGGGLPKHHVCNANLMRNGTDFAVYISTAQDYDGSDSGANPDEAVSWGKIKAHSQPVKVHADATLVFPLLVAGLFKKYQNSRI</sequence>
<evidence type="ECO:0000313" key="9">
    <source>
        <dbReference type="EMBL" id="KAK1443988.1"/>
    </source>
</evidence>
<evidence type="ECO:0000256" key="1">
    <source>
        <dbReference type="ARBA" id="ARBA00000952"/>
    </source>
</evidence>
<organism evidence="9 10">
    <name type="scientific">Babesia gibsoni</name>
    <dbReference type="NCBI Taxonomy" id="33632"/>
    <lineage>
        <taxon>Eukaryota</taxon>
        <taxon>Sar</taxon>
        <taxon>Alveolata</taxon>
        <taxon>Apicomplexa</taxon>
        <taxon>Aconoidasida</taxon>
        <taxon>Piroplasmida</taxon>
        <taxon>Babesiidae</taxon>
        <taxon>Babesia</taxon>
    </lineage>
</organism>
<dbReference type="SUPFAM" id="SSF52467">
    <property type="entry name" value="DHS-like NAD/FAD-binding domain"/>
    <property type="match status" value="1"/>
</dbReference>
<dbReference type="NCBIfam" id="TIGR00321">
    <property type="entry name" value="dhys"/>
    <property type="match status" value="1"/>
</dbReference>
<name>A0AAD8PEQ7_BABGI</name>
<comment type="cofactor">
    <cofactor evidence="2">
        <name>NAD(+)</name>
        <dbReference type="ChEBI" id="CHEBI:57540"/>
    </cofactor>
</comment>
<dbReference type="EC" id="2.5.1.46" evidence="5"/>
<evidence type="ECO:0000256" key="3">
    <source>
        <dbReference type="ARBA" id="ARBA00005041"/>
    </source>
</evidence>
<evidence type="ECO:0000256" key="7">
    <source>
        <dbReference type="ARBA" id="ARBA00023027"/>
    </source>
</evidence>
<dbReference type="GO" id="GO:0034038">
    <property type="term" value="F:deoxyhypusine synthase activity"/>
    <property type="evidence" value="ECO:0007669"/>
    <property type="project" value="UniProtKB-EC"/>
</dbReference>
<accession>A0AAD8PEQ7</accession>
<keyword evidence="6" id="KW-0808">Transferase</keyword>
<evidence type="ECO:0000256" key="8">
    <source>
        <dbReference type="ARBA" id="ARBA00023256"/>
    </source>
</evidence>
<dbReference type="Proteomes" id="UP001230268">
    <property type="component" value="Unassembled WGS sequence"/>
</dbReference>
<dbReference type="InterPro" id="IPR002773">
    <property type="entry name" value="Deoxyhypusine_synthase"/>
</dbReference>
<dbReference type="InterPro" id="IPR036982">
    <property type="entry name" value="Deoxyhypusine_synthase_sf"/>
</dbReference>
<dbReference type="EMBL" id="JAVEPI010000002">
    <property type="protein sequence ID" value="KAK1443988.1"/>
    <property type="molecule type" value="Genomic_DNA"/>
</dbReference>
<evidence type="ECO:0000256" key="4">
    <source>
        <dbReference type="ARBA" id="ARBA00009892"/>
    </source>
</evidence>
<keyword evidence="8" id="KW-0386">Hypusine biosynthesis</keyword>
<dbReference type="PANTHER" id="PTHR11703">
    <property type="entry name" value="DEOXYHYPUSINE SYNTHASE"/>
    <property type="match status" value="1"/>
</dbReference>
<gene>
    <name evidence="9" type="ORF">BgAZ_208640</name>
</gene>